<protein>
    <submittedName>
        <fullName evidence="2">GNAT family N-acetyltransferase</fullName>
        <ecNumber evidence="2">2.3.1.-</ecNumber>
    </submittedName>
</protein>
<feature type="domain" description="N-acetyltransferase" evidence="1">
    <location>
        <begin position="9"/>
        <end position="159"/>
    </location>
</feature>
<reference evidence="2 3" key="1">
    <citation type="submission" date="2024-11" db="EMBL/GenBank/DDBJ databases">
        <authorList>
            <person name="Heng Y.C."/>
            <person name="Lim A.C.H."/>
            <person name="Lee J.K.Y."/>
            <person name="Kittelmann S."/>
        </authorList>
    </citation>
    <scope>NUCLEOTIDE SEQUENCE [LARGE SCALE GENOMIC DNA]</scope>
    <source>
        <strain evidence="2 3">WILCCON 0114</strain>
    </source>
</reference>
<keyword evidence="2" id="KW-0012">Acyltransferase</keyword>
<sequence>MINTEIKISKVLDKSEKSRITEHILRRLPEWFGIEESLIEYVDGSKTTDFYAAYDLNKLIGFISIKTNNEYTSEIYIVGILKEYHGNGIGKSLLKAAEKQLIQSKVKFLMVKTLGESHPDKNYNETRKFYKKVGFYPLEEIKEIWGKENPCLIMVKNLVK</sequence>
<comment type="caution">
    <text evidence="2">The sequence shown here is derived from an EMBL/GenBank/DDBJ whole genome shotgun (WGS) entry which is preliminary data.</text>
</comment>
<dbReference type="GO" id="GO:0016746">
    <property type="term" value="F:acyltransferase activity"/>
    <property type="evidence" value="ECO:0007669"/>
    <property type="project" value="UniProtKB-KW"/>
</dbReference>
<proteinExistence type="predicted"/>
<keyword evidence="2" id="KW-0808">Transferase</keyword>
<dbReference type="EC" id="2.3.1.-" evidence="2"/>
<dbReference type="Pfam" id="PF13508">
    <property type="entry name" value="Acetyltransf_7"/>
    <property type="match status" value="1"/>
</dbReference>
<evidence type="ECO:0000313" key="2">
    <source>
        <dbReference type="EMBL" id="MFL0250302.1"/>
    </source>
</evidence>
<dbReference type="Gene3D" id="3.40.630.30">
    <property type="match status" value="1"/>
</dbReference>
<dbReference type="InterPro" id="IPR016181">
    <property type="entry name" value="Acyl_CoA_acyltransferase"/>
</dbReference>
<keyword evidence="3" id="KW-1185">Reference proteome</keyword>
<organism evidence="2 3">
    <name type="scientific">Clostridium neuense</name>
    <dbReference type="NCBI Taxonomy" id="1728934"/>
    <lineage>
        <taxon>Bacteria</taxon>
        <taxon>Bacillati</taxon>
        <taxon>Bacillota</taxon>
        <taxon>Clostridia</taxon>
        <taxon>Eubacteriales</taxon>
        <taxon>Clostridiaceae</taxon>
        <taxon>Clostridium</taxon>
    </lineage>
</organism>
<dbReference type="SUPFAM" id="SSF55729">
    <property type="entry name" value="Acyl-CoA N-acyltransferases (Nat)"/>
    <property type="match status" value="1"/>
</dbReference>
<dbReference type="RefSeq" id="WP_406786963.1">
    <property type="nucleotide sequence ID" value="NZ_JBJIAA010000005.1"/>
</dbReference>
<evidence type="ECO:0000259" key="1">
    <source>
        <dbReference type="PROSITE" id="PS51186"/>
    </source>
</evidence>
<dbReference type="EMBL" id="JBJIAA010000005">
    <property type="protein sequence ID" value="MFL0250302.1"/>
    <property type="molecule type" value="Genomic_DNA"/>
</dbReference>
<dbReference type="PROSITE" id="PS51186">
    <property type="entry name" value="GNAT"/>
    <property type="match status" value="1"/>
</dbReference>
<gene>
    <name evidence="2" type="ORF">ACJDT4_07680</name>
</gene>
<dbReference type="InterPro" id="IPR000182">
    <property type="entry name" value="GNAT_dom"/>
</dbReference>
<dbReference type="CDD" id="cd04301">
    <property type="entry name" value="NAT_SF"/>
    <property type="match status" value="1"/>
</dbReference>
<accession>A0ABW8TD07</accession>
<evidence type="ECO:0000313" key="3">
    <source>
        <dbReference type="Proteomes" id="UP001623592"/>
    </source>
</evidence>
<dbReference type="Proteomes" id="UP001623592">
    <property type="component" value="Unassembled WGS sequence"/>
</dbReference>
<name>A0ABW8TD07_9CLOT</name>